<proteinExistence type="predicted"/>
<dbReference type="Proteomes" id="UP000887580">
    <property type="component" value="Unplaced"/>
</dbReference>
<sequence length="239" mass="26500">MFFSLNFLLLFIATTNSRPNNHHGNASIDLNEPNETLPIFLKADSSNGAIQNGSDVQLTGSGYSVNLTLPSDILDVKIDLYKCNKRVKFCYSSLDNNGEAAALCDEDNFCGFKIDGTSDRTKIDLTGRKNVPKSEIQQRCDPIRMKNFQTSYCGAYDASCKPLIVDKKITIIVEEINCRTFIKNAKIYYPPTTTTSTTFLPSTESAAQTSEASNEWYIWVIIGIAFVLLTGIIIAIFVC</sequence>
<dbReference type="WBParaSite" id="PS1159_v2.g1586.t1">
    <property type="protein sequence ID" value="PS1159_v2.g1586.t1"/>
    <property type="gene ID" value="PS1159_v2.g1586"/>
</dbReference>
<organism evidence="1 2">
    <name type="scientific">Panagrolaimus sp. PS1159</name>
    <dbReference type="NCBI Taxonomy" id="55785"/>
    <lineage>
        <taxon>Eukaryota</taxon>
        <taxon>Metazoa</taxon>
        <taxon>Ecdysozoa</taxon>
        <taxon>Nematoda</taxon>
        <taxon>Chromadorea</taxon>
        <taxon>Rhabditida</taxon>
        <taxon>Tylenchina</taxon>
        <taxon>Panagrolaimomorpha</taxon>
        <taxon>Panagrolaimoidea</taxon>
        <taxon>Panagrolaimidae</taxon>
        <taxon>Panagrolaimus</taxon>
    </lineage>
</organism>
<evidence type="ECO:0000313" key="2">
    <source>
        <dbReference type="WBParaSite" id="PS1159_v2.g1586.t1"/>
    </source>
</evidence>
<reference evidence="2" key="1">
    <citation type="submission" date="2022-11" db="UniProtKB">
        <authorList>
            <consortium name="WormBaseParasite"/>
        </authorList>
    </citation>
    <scope>IDENTIFICATION</scope>
</reference>
<evidence type="ECO:0000313" key="1">
    <source>
        <dbReference type="Proteomes" id="UP000887580"/>
    </source>
</evidence>
<accession>A0AC35FDW1</accession>
<name>A0AC35FDW1_9BILA</name>
<protein>
    <submittedName>
        <fullName evidence="2">Uncharacterized protein</fullName>
    </submittedName>
</protein>